<sequence length="254" mass="28471">MLLNSAENLPNTNNSLTSAAMALVITCEHGGNRIPPPYHHWFHHCQKLLESHRGFDPGALVMARALAGDFAVPLVASTVSRLLVDLNRSIGHQHLHMEEIRTLPNKIRQEIISEHYQPYRKEAEQQIAQAIARHGRVTHISCHSFTNNLDGQVRHADIGLLYDPARKGERALCANWKSALKACAPNLDVRRNFPYDGRNDGLTTSLRKLYPPDAYLGIELELNQKNTLLPTDQWAALRAVVITSLHTTLRGLQP</sequence>
<organism evidence="1 2">
    <name type="scientific">Marinospirillum alkaliphilum DSM 21637</name>
    <dbReference type="NCBI Taxonomy" id="1122209"/>
    <lineage>
        <taxon>Bacteria</taxon>
        <taxon>Pseudomonadati</taxon>
        <taxon>Pseudomonadota</taxon>
        <taxon>Gammaproteobacteria</taxon>
        <taxon>Oceanospirillales</taxon>
        <taxon>Oceanospirillaceae</taxon>
        <taxon>Marinospirillum</taxon>
    </lineage>
</organism>
<evidence type="ECO:0000313" key="2">
    <source>
        <dbReference type="Proteomes" id="UP000182350"/>
    </source>
</evidence>
<reference evidence="1 2" key="1">
    <citation type="submission" date="2016-11" db="EMBL/GenBank/DDBJ databases">
        <authorList>
            <person name="Jaros S."/>
            <person name="Januszkiewicz K."/>
            <person name="Wedrychowicz H."/>
        </authorList>
    </citation>
    <scope>NUCLEOTIDE SEQUENCE [LARGE SCALE GENOMIC DNA]</scope>
    <source>
        <strain evidence="1 2">DSM 21637</strain>
    </source>
</reference>
<dbReference type="SUPFAM" id="SSF53187">
    <property type="entry name" value="Zn-dependent exopeptidases"/>
    <property type="match status" value="1"/>
</dbReference>
<dbReference type="Proteomes" id="UP000182350">
    <property type="component" value="Unassembled WGS sequence"/>
</dbReference>
<dbReference type="AlphaFoldDB" id="A0A1K1VW14"/>
<evidence type="ECO:0000313" key="1">
    <source>
        <dbReference type="EMBL" id="SFX28852.1"/>
    </source>
</evidence>
<keyword evidence="2" id="KW-1185">Reference proteome</keyword>
<dbReference type="STRING" id="1122209.SAMN02745752_01077"/>
<name>A0A1K1VW14_9GAMM</name>
<dbReference type="GO" id="GO:0016787">
    <property type="term" value="F:hydrolase activity"/>
    <property type="evidence" value="ECO:0007669"/>
    <property type="project" value="UniProtKB-KW"/>
</dbReference>
<protein>
    <submittedName>
        <fullName evidence="1">Predicted N-formylglutamate amidohydrolase</fullName>
    </submittedName>
</protein>
<keyword evidence="1" id="KW-0378">Hydrolase</keyword>
<accession>A0A1K1VW14</accession>
<dbReference type="EMBL" id="FPJW01000003">
    <property type="protein sequence ID" value="SFX28852.1"/>
    <property type="molecule type" value="Genomic_DNA"/>
</dbReference>
<proteinExistence type="predicted"/>
<dbReference type="Gene3D" id="3.40.630.40">
    <property type="entry name" value="Zn-dependent exopeptidases"/>
    <property type="match status" value="1"/>
</dbReference>
<dbReference type="InterPro" id="IPR007709">
    <property type="entry name" value="N-FG_amidohydro"/>
</dbReference>
<dbReference type="Pfam" id="PF05013">
    <property type="entry name" value="FGase"/>
    <property type="match status" value="1"/>
</dbReference>
<gene>
    <name evidence="1" type="ORF">SAMN02745752_01077</name>
</gene>